<evidence type="ECO:0000256" key="4">
    <source>
        <dbReference type="PROSITE-ProRule" id="PRU00510"/>
    </source>
</evidence>
<organism evidence="6 7">
    <name type="scientific">Candidatus Yanofskybacteria bacterium RIFCSPHIGHO2_02_FULL_43_22</name>
    <dbReference type="NCBI Taxonomy" id="1802681"/>
    <lineage>
        <taxon>Bacteria</taxon>
        <taxon>Candidatus Yanofskyibacteriota</taxon>
    </lineage>
</organism>
<evidence type="ECO:0000256" key="1">
    <source>
        <dbReference type="ARBA" id="ARBA00022723"/>
    </source>
</evidence>
<dbReference type="PANTHER" id="PTHR33823:SF4">
    <property type="entry name" value="GENERAL STRESS PROTEIN 16O"/>
    <property type="match status" value="1"/>
</dbReference>
<comment type="caution">
    <text evidence="6">The sequence shown here is derived from an EMBL/GenBank/DDBJ whole genome shotgun (WGS) entry which is preliminary data.</text>
</comment>
<evidence type="ECO:0000313" key="7">
    <source>
        <dbReference type="Proteomes" id="UP000176581"/>
    </source>
</evidence>
<evidence type="ECO:0000259" key="5">
    <source>
        <dbReference type="Pfam" id="PF01258"/>
    </source>
</evidence>
<evidence type="ECO:0000256" key="3">
    <source>
        <dbReference type="ARBA" id="ARBA00022833"/>
    </source>
</evidence>
<evidence type="ECO:0000256" key="2">
    <source>
        <dbReference type="ARBA" id="ARBA00022771"/>
    </source>
</evidence>
<gene>
    <name evidence="6" type="ORF">A3J47_00800</name>
</gene>
<keyword evidence="1" id="KW-0479">Metal-binding</keyword>
<feature type="domain" description="Zinc finger DksA/TraR C4-type" evidence="5">
    <location>
        <begin position="86"/>
        <end position="116"/>
    </location>
</feature>
<dbReference type="InterPro" id="IPR020458">
    <property type="entry name" value="Znf_DskA_TraR_CS"/>
</dbReference>
<protein>
    <recommendedName>
        <fullName evidence="5">Zinc finger DksA/TraR C4-type domain-containing protein</fullName>
    </recommendedName>
</protein>
<feature type="zinc finger region" description="dksA C4-type" evidence="4">
    <location>
        <begin position="91"/>
        <end position="115"/>
    </location>
</feature>
<dbReference type="GO" id="GO:0008270">
    <property type="term" value="F:zinc ion binding"/>
    <property type="evidence" value="ECO:0007669"/>
    <property type="project" value="UniProtKB-KW"/>
</dbReference>
<dbReference type="Gene3D" id="1.20.120.910">
    <property type="entry name" value="DksA, coiled-coil domain"/>
    <property type="match status" value="1"/>
</dbReference>
<name>A0A1F8FPD2_9BACT</name>
<dbReference type="Pfam" id="PF01258">
    <property type="entry name" value="zf-dskA_traR"/>
    <property type="match status" value="1"/>
</dbReference>
<keyword evidence="3" id="KW-0862">Zinc</keyword>
<dbReference type="InterPro" id="IPR000962">
    <property type="entry name" value="Znf_DskA_TraR"/>
</dbReference>
<reference evidence="6 7" key="1">
    <citation type="journal article" date="2016" name="Nat. Commun.">
        <title>Thousands of microbial genomes shed light on interconnected biogeochemical processes in an aquifer system.</title>
        <authorList>
            <person name="Anantharaman K."/>
            <person name="Brown C.T."/>
            <person name="Hug L.A."/>
            <person name="Sharon I."/>
            <person name="Castelle C.J."/>
            <person name="Probst A.J."/>
            <person name="Thomas B.C."/>
            <person name="Singh A."/>
            <person name="Wilkins M.J."/>
            <person name="Karaoz U."/>
            <person name="Brodie E.L."/>
            <person name="Williams K.H."/>
            <person name="Hubbard S.S."/>
            <person name="Banfield J.F."/>
        </authorList>
    </citation>
    <scope>NUCLEOTIDE SEQUENCE [LARGE SCALE GENOMIC DNA]</scope>
</reference>
<dbReference type="PROSITE" id="PS51128">
    <property type="entry name" value="ZF_DKSA_2"/>
    <property type="match status" value="1"/>
</dbReference>
<keyword evidence="2" id="KW-0863">Zinc-finger</keyword>
<accession>A0A1F8FPD2</accession>
<dbReference type="EMBL" id="MGJV01000018">
    <property type="protein sequence ID" value="OGN14935.1"/>
    <property type="molecule type" value="Genomic_DNA"/>
</dbReference>
<dbReference type="PROSITE" id="PS01102">
    <property type="entry name" value="ZF_DKSA_1"/>
    <property type="match status" value="1"/>
</dbReference>
<evidence type="ECO:0000313" key="6">
    <source>
        <dbReference type="EMBL" id="OGN14935.1"/>
    </source>
</evidence>
<proteinExistence type="predicted"/>
<dbReference type="SUPFAM" id="SSF57716">
    <property type="entry name" value="Glucocorticoid receptor-like (DNA-binding domain)"/>
    <property type="match status" value="1"/>
</dbReference>
<dbReference type="AlphaFoldDB" id="A0A1F8FPD2"/>
<dbReference type="Proteomes" id="UP000176581">
    <property type="component" value="Unassembled WGS sequence"/>
</dbReference>
<sequence length="117" mass="13251">MTKDDLQKLDGTLEREEKSLLDQLNRIANKNPLIKGDFEVRVPSYGDEDEDNAQEAIDLDKNFALTQELETKLNSVRKTRQKIKEGTYGKCDNCGTDIPLERLKAVPEAHKCITCAI</sequence>
<dbReference type="PANTHER" id="PTHR33823">
    <property type="entry name" value="RNA POLYMERASE-BINDING TRANSCRIPTION FACTOR DKSA-RELATED"/>
    <property type="match status" value="1"/>
</dbReference>